<proteinExistence type="predicted"/>
<comment type="caution">
    <text evidence="1">The sequence shown here is derived from an EMBL/GenBank/DDBJ whole genome shotgun (WGS) entry which is preliminary data.</text>
</comment>
<evidence type="ECO:0000313" key="1">
    <source>
        <dbReference type="EMBL" id="KAK3260591.1"/>
    </source>
</evidence>
<name>A0AAE0FIT8_9CHLO</name>
<protein>
    <submittedName>
        <fullName evidence="1">Uncharacterized protein</fullName>
    </submittedName>
</protein>
<keyword evidence="2" id="KW-1185">Reference proteome</keyword>
<sequence length="145" mass="16462">MQSSYLGLSKQSLNYGFAHLLSDFTDARKAVEVRDARGTATGWGRIPRRLAERLQQCSRDGPLRALREQVQATPRHSTKHFHIVDEVLWRVSAGHYQLVLGREDLPLRDIVFLEAHDSLAAGHTGRDKTLERVLRASPILVEERL</sequence>
<gene>
    <name evidence="1" type="ORF">CYMTET_30457</name>
</gene>
<accession>A0AAE0FIT8</accession>
<organism evidence="1 2">
    <name type="scientific">Cymbomonas tetramitiformis</name>
    <dbReference type="NCBI Taxonomy" id="36881"/>
    <lineage>
        <taxon>Eukaryota</taxon>
        <taxon>Viridiplantae</taxon>
        <taxon>Chlorophyta</taxon>
        <taxon>Pyramimonadophyceae</taxon>
        <taxon>Pyramimonadales</taxon>
        <taxon>Pyramimonadaceae</taxon>
        <taxon>Cymbomonas</taxon>
    </lineage>
</organism>
<evidence type="ECO:0000313" key="2">
    <source>
        <dbReference type="Proteomes" id="UP001190700"/>
    </source>
</evidence>
<dbReference type="Gene3D" id="1.10.340.70">
    <property type="match status" value="1"/>
</dbReference>
<dbReference type="AlphaFoldDB" id="A0AAE0FIT8"/>
<dbReference type="Proteomes" id="UP001190700">
    <property type="component" value="Unassembled WGS sequence"/>
</dbReference>
<dbReference type="EMBL" id="LGRX02017570">
    <property type="protein sequence ID" value="KAK3260591.1"/>
    <property type="molecule type" value="Genomic_DNA"/>
</dbReference>
<reference evidence="1 2" key="1">
    <citation type="journal article" date="2015" name="Genome Biol. Evol.">
        <title>Comparative Genomics of a Bacterivorous Green Alga Reveals Evolutionary Causalities and Consequences of Phago-Mixotrophic Mode of Nutrition.</title>
        <authorList>
            <person name="Burns J.A."/>
            <person name="Paasch A."/>
            <person name="Narechania A."/>
            <person name="Kim E."/>
        </authorList>
    </citation>
    <scope>NUCLEOTIDE SEQUENCE [LARGE SCALE GENOMIC DNA]</scope>
    <source>
        <strain evidence="1 2">PLY_AMNH</strain>
    </source>
</reference>